<dbReference type="EMBL" id="CP003587">
    <property type="protein sequence ID" value="AGY56515.1"/>
    <property type="molecule type" value="Genomic_DNA"/>
</dbReference>
<name>U5QFQ7_GLOK1</name>
<dbReference type="GO" id="GO:0015159">
    <property type="term" value="F:polysaccharide transmembrane transporter activity"/>
    <property type="evidence" value="ECO:0007669"/>
    <property type="project" value="InterPro"/>
</dbReference>
<reference evidence="4 5" key="1">
    <citation type="journal article" date="2013" name="PLoS ONE">
        <title>Cultivation and Complete Genome Sequencing of Gloeobacter kilaueensis sp. nov., from a Lava Cave in Kilauea Caldera, Hawai'i.</title>
        <authorList>
            <person name="Saw J.H."/>
            <person name="Schatz M."/>
            <person name="Brown M.V."/>
            <person name="Kunkel D.D."/>
            <person name="Foster J.S."/>
            <person name="Shick H."/>
            <person name="Christensen S."/>
            <person name="Hou S."/>
            <person name="Wan X."/>
            <person name="Donachie S.P."/>
        </authorList>
    </citation>
    <scope>NUCLEOTIDE SEQUENCE [LARGE SCALE GENOMIC DNA]</scope>
    <source>
        <strain evidence="5">JS</strain>
    </source>
</reference>
<keyword evidence="5" id="KW-1185">Reference proteome</keyword>
<organism evidence="4 5">
    <name type="scientific">Gloeobacter kilaueensis (strain ATCC BAA-2537 / CCAP 1431/1 / ULC 316 / JS1)</name>
    <dbReference type="NCBI Taxonomy" id="1183438"/>
    <lineage>
        <taxon>Bacteria</taxon>
        <taxon>Bacillati</taxon>
        <taxon>Cyanobacteriota</taxon>
        <taxon>Cyanophyceae</taxon>
        <taxon>Gloeobacterales</taxon>
        <taxon>Gloeobacteraceae</taxon>
        <taxon>Gloeobacter</taxon>
    </lineage>
</organism>
<protein>
    <submittedName>
        <fullName evidence="4">Polysaccharide export protein</fullName>
    </submittedName>
</protein>
<dbReference type="HOGENOM" id="CLU_859864_0_0_3"/>
<dbReference type="Pfam" id="PF02563">
    <property type="entry name" value="Poly_export"/>
    <property type="match status" value="1"/>
</dbReference>
<dbReference type="RefSeq" id="WP_023171525.1">
    <property type="nucleotide sequence ID" value="NC_022600.1"/>
</dbReference>
<feature type="domain" description="Soluble ligand binding" evidence="3">
    <location>
        <begin position="147"/>
        <end position="176"/>
    </location>
</feature>
<dbReference type="AlphaFoldDB" id="U5QFQ7"/>
<dbReference type="InterPro" id="IPR003715">
    <property type="entry name" value="Poly_export_N"/>
</dbReference>
<dbReference type="eggNOG" id="COG1596">
    <property type="taxonomic scope" value="Bacteria"/>
</dbReference>
<accession>U5QFQ7</accession>
<dbReference type="Proteomes" id="UP000017396">
    <property type="component" value="Chromosome"/>
</dbReference>
<evidence type="ECO:0000313" key="4">
    <source>
        <dbReference type="EMBL" id="AGY56515.1"/>
    </source>
</evidence>
<dbReference type="InterPro" id="IPR049712">
    <property type="entry name" value="Poly_export"/>
</dbReference>
<dbReference type="Pfam" id="PF10531">
    <property type="entry name" value="SLBB"/>
    <property type="match status" value="1"/>
</dbReference>
<evidence type="ECO:0000259" key="3">
    <source>
        <dbReference type="Pfam" id="PF10531"/>
    </source>
</evidence>
<evidence type="ECO:0000256" key="1">
    <source>
        <dbReference type="ARBA" id="ARBA00022729"/>
    </source>
</evidence>
<proteinExistence type="predicted"/>
<dbReference type="KEGG" id="glj:GKIL_0268"/>
<sequence length="327" mass="33922">MASSKPLSILRRTLRLGMAGSLLCTALAVPGIASTLSAYDRVAVNVVNGDEFSSDAAGYLVGTDGNIFVPQLGRVPAAGREEADLQEELTKRLSAYLRVPDVTVRLVSVSPVNVDVSGAVYRPGLVTLSTGTGSGNLGASAGGASRTVYNAIQAAGGVRPDADLAGIELERDGKRTRLAVGQDMPVINSDKIIVTSLGPGHYTTNNTPSQLAPTTITVYVSGQDVPSTNGPLQLKPGTTVSGALSAAGGAGGNFLKGDRVVSLIRTDPVTEKRMSQEIPIGQVIDGSNDPKLVQYDRVVVQAGPSANASGFLQFLQPILNPLVWLFR</sequence>
<feature type="domain" description="Polysaccharide export protein N-terminal" evidence="2">
    <location>
        <begin position="35"/>
        <end position="106"/>
    </location>
</feature>
<dbReference type="STRING" id="1183438.GKIL_0268"/>
<dbReference type="PANTHER" id="PTHR33619">
    <property type="entry name" value="POLYSACCHARIDE EXPORT PROTEIN GFCE-RELATED"/>
    <property type="match status" value="1"/>
</dbReference>
<keyword evidence="1" id="KW-0732">Signal</keyword>
<dbReference type="PANTHER" id="PTHR33619:SF3">
    <property type="entry name" value="POLYSACCHARIDE EXPORT PROTEIN GFCE-RELATED"/>
    <property type="match status" value="1"/>
</dbReference>
<dbReference type="InterPro" id="IPR019554">
    <property type="entry name" value="Soluble_ligand-bd"/>
</dbReference>
<evidence type="ECO:0000313" key="5">
    <source>
        <dbReference type="Proteomes" id="UP000017396"/>
    </source>
</evidence>
<gene>
    <name evidence="4" type="ORF">GKIL_0268</name>
</gene>
<dbReference type="Gene3D" id="3.30.1950.10">
    <property type="entry name" value="wza like domain"/>
    <property type="match status" value="1"/>
</dbReference>
<evidence type="ECO:0000259" key="2">
    <source>
        <dbReference type="Pfam" id="PF02563"/>
    </source>
</evidence>